<feature type="transmembrane region" description="Helical" evidence="2">
    <location>
        <begin position="103"/>
        <end position="121"/>
    </location>
</feature>
<feature type="transmembrane region" description="Helical" evidence="2">
    <location>
        <begin position="429"/>
        <end position="446"/>
    </location>
</feature>
<keyword evidence="2" id="KW-0812">Transmembrane</keyword>
<reference evidence="4" key="1">
    <citation type="journal article" date="2019" name="Int. J. Syst. Evol. Microbiol.">
        <title>The Global Catalogue of Microorganisms (GCM) 10K type strain sequencing project: providing services to taxonomists for standard genome sequencing and annotation.</title>
        <authorList>
            <consortium name="The Broad Institute Genomics Platform"/>
            <consortium name="The Broad Institute Genome Sequencing Center for Infectious Disease"/>
            <person name="Wu L."/>
            <person name="Ma J."/>
        </authorList>
    </citation>
    <scope>NUCLEOTIDE SEQUENCE [LARGE SCALE GENOMIC DNA]</scope>
    <source>
        <strain evidence="4">JCM 12607</strain>
    </source>
</reference>
<feature type="region of interest" description="Disordered" evidence="1">
    <location>
        <begin position="493"/>
        <end position="539"/>
    </location>
</feature>
<dbReference type="Proteomes" id="UP001596915">
    <property type="component" value="Unassembled WGS sequence"/>
</dbReference>
<protein>
    <recommendedName>
        <fullName evidence="5">Integral membrane protein</fullName>
    </recommendedName>
</protein>
<name>A0ABW2WKL7_9ACTN</name>
<feature type="transmembrane region" description="Helical" evidence="2">
    <location>
        <begin position="362"/>
        <end position="380"/>
    </location>
</feature>
<keyword evidence="2" id="KW-1133">Transmembrane helix</keyword>
<accession>A0ABW2WKL7</accession>
<gene>
    <name evidence="3" type="ORF">ACFQ2K_02865</name>
</gene>
<evidence type="ECO:0008006" key="5">
    <source>
        <dbReference type="Google" id="ProtNLM"/>
    </source>
</evidence>
<keyword evidence="4" id="KW-1185">Reference proteome</keyword>
<sequence length="539" mass="56697">MAKYKKDRAAQGGVLSAFNVTDRDGNPVSSYRIYSDTGDWNDWDLSVEGFFVEMAFMGNKWAVSFAGFLLTWSVAFSLAGLMLKPALQVSTSLYGGVVVQMGLPVLFLTFTMVVAAWHLLFGNRVRGWGEMVAALVVSALALGALASPPQLLLSTDTGVVGTVRALAVETAALVLDKEAIDSNRPTTESEWEKKPSGSTVGAQVRSSPSALARPITDALVDAFVARPAMLLSYGRTFEGSCGKRFRDSRIQQAVFDQLVDSTMEKGKSFLKDLPFGIGLPDNVKNWMVDTTVDVSSAQMLEQVHTAGPIAAFEKACVTNAGTLKKASMDKVGGALFMLLGAFLTCAFVIVLDAAFLFAQLQIAIEAMIAKVALAAGILPGPGRAWLWDRAAAIARGLALMLASIASLSVFIVVVNAVLNTPESDLPGGLTVRFVLLDCVCVAAFIYRKRLARSTRGAVARARHRLGSSPWAAPPPLPPPVLRGAVGSARACCSAGSCSARPSPPEEPVPHSAAPDASAAGSPHASAAGSPRAGAAPWQD</sequence>
<keyword evidence="2" id="KW-0472">Membrane</keyword>
<feature type="region of interest" description="Disordered" evidence="1">
    <location>
        <begin position="184"/>
        <end position="203"/>
    </location>
</feature>
<feature type="compositionally biased region" description="Low complexity" evidence="1">
    <location>
        <begin position="509"/>
        <end position="539"/>
    </location>
</feature>
<evidence type="ECO:0000256" key="1">
    <source>
        <dbReference type="SAM" id="MobiDB-lite"/>
    </source>
</evidence>
<dbReference type="EMBL" id="JBHTGL010000005">
    <property type="protein sequence ID" value="MFD0621894.1"/>
    <property type="molecule type" value="Genomic_DNA"/>
</dbReference>
<proteinExistence type="predicted"/>
<evidence type="ECO:0000256" key="2">
    <source>
        <dbReference type="SAM" id="Phobius"/>
    </source>
</evidence>
<evidence type="ECO:0000313" key="3">
    <source>
        <dbReference type="EMBL" id="MFD0621894.1"/>
    </source>
</evidence>
<evidence type="ECO:0000313" key="4">
    <source>
        <dbReference type="Proteomes" id="UP001596915"/>
    </source>
</evidence>
<feature type="transmembrane region" description="Helical" evidence="2">
    <location>
        <begin position="392"/>
        <end position="417"/>
    </location>
</feature>
<feature type="transmembrane region" description="Helical" evidence="2">
    <location>
        <begin position="334"/>
        <end position="356"/>
    </location>
</feature>
<organism evidence="3 4">
    <name type="scientific">Streptomyces sanglieri</name>
    <dbReference type="NCBI Taxonomy" id="193460"/>
    <lineage>
        <taxon>Bacteria</taxon>
        <taxon>Bacillati</taxon>
        <taxon>Actinomycetota</taxon>
        <taxon>Actinomycetes</taxon>
        <taxon>Kitasatosporales</taxon>
        <taxon>Streptomycetaceae</taxon>
        <taxon>Streptomyces</taxon>
    </lineage>
</organism>
<comment type="caution">
    <text evidence="3">The sequence shown here is derived from an EMBL/GenBank/DDBJ whole genome shotgun (WGS) entry which is preliminary data.</text>
</comment>
<feature type="transmembrane region" description="Helical" evidence="2">
    <location>
        <begin position="61"/>
        <end position="83"/>
    </location>
</feature>